<evidence type="ECO:0000256" key="1">
    <source>
        <dbReference type="ARBA" id="ARBA00001946"/>
    </source>
</evidence>
<dbReference type="KEGG" id="mpi:Mpet_0822"/>
<keyword evidence="6" id="KW-0547">Nucleotide-binding</keyword>
<evidence type="ECO:0000256" key="10">
    <source>
        <dbReference type="ARBA" id="ARBA00038276"/>
    </source>
</evidence>
<feature type="domain" description="Polymerase nucleotidyl transferase" evidence="13">
    <location>
        <begin position="18"/>
        <end position="102"/>
    </location>
</feature>
<evidence type="ECO:0000256" key="5">
    <source>
        <dbReference type="ARBA" id="ARBA00022723"/>
    </source>
</evidence>
<dbReference type="eggNOG" id="arCOG01206">
    <property type="taxonomic scope" value="Archaea"/>
</dbReference>
<dbReference type="OrthoDB" id="111618at2157"/>
<dbReference type="GO" id="GO:0070733">
    <property type="term" value="F:AMPylase activity"/>
    <property type="evidence" value="ECO:0007669"/>
    <property type="project" value="UniProtKB-EC"/>
</dbReference>
<comment type="catalytic activity">
    <reaction evidence="11">
        <text>O-(5'-adenylyl)-L-tyrosyl-[protein] + ATP = O-[5'-(adenylyl-(5'-&gt;3')-adenylyl)]-L-tyrosyl-[protein] + diphosphate</text>
        <dbReference type="Rhea" id="RHEA:66528"/>
        <dbReference type="Rhea" id="RHEA-COMP:13846"/>
        <dbReference type="Rhea" id="RHEA-COMP:17046"/>
        <dbReference type="ChEBI" id="CHEBI:30616"/>
        <dbReference type="ChEBI" id="CHEBI:33019"/>
        <dbReference type="ChEBI" id="CHEBI:83624"/>
        <dbReference type="ChEBI" id="CHEBI:167160"/>
    </reaction>
</comment>
<keyword evidence="8" id="KW-0460">Magnesium</keyword>
<dbReference type="SUPFAM" id="SSF81301">
    <property type="entry name" value="Nucleotidyltransferase"/>
    <property type="match status" value="1"/>
</dbReference>
<evidence type="ECO:0000256" key="6">
    <source>
        <dbReference type="ARBA" id="ARBA00022741"/>
    </source>
</evidence>
<name>E1RJ75_METP4</name>
<proteinExistence type="inferred from homology"/>
<keyword evidence="7" id="KW-0067">ATP-binding</keyword>
<dbReference type="Pfam" id="PF01909">
    <property type="entry name" value="NTP_transf_2"/>
    <property type="match status" value="1"/>
</dbReference>
<keyword evidence="4" id="KW-0548">Nucleotidyltransferase</keyword>
<dbReference type="InterPro" id="IPR002934">
    <property type="entry name" value="Polymerase_NTP_transf_dom"/>
</dbReference>
<dbReference type="CDD" id="cd05403">
    <property type="entry name" value="NT_KNTase_like"/>
    <property type="match status" value="1"/>
</dbReference>
<dbReference type="InterPro" id="IPR052038">
    <property type="entry name" value="Type-VII_TA_antitoxin"/>
</dbReference>
<evidence type="ECO:0000256" key="8">
    <source>
        <dbReference type="ARBA" id="ARBA00022842"/>
    </source>
</evidence>
<dbReference type="EMBL" id="CP002117">
    <property type="protein sequence ID" value="ADN35593.1"/>
    <property type="molecule type" value="Genomic_DNA"/>
</dbReference>
<dbReference type="PANTHER" id="PTHR33571:SF12">
    <property type="entry name" value="BSL3053 PROTEIN"/>
    <property type="match status" value="1"/>
</dbReference>
<evidence type="ECO:0000256" key="9">
    <source>
        <dbReference type="ARBA" id="ARBA00034531"/>
    </source>
</evidence>
<evidence type="ECO:0000256" key="7">
    <source>
        <dbReference type="ARBA" id="ARBA00022840"/>
    </source>
</evidence>
<evidence type="ECO:0000256" key="3">
    <source>
        <dbReference type="ARBA" id="ARBA00022679"/>
    </source>
</evidence>
<accession>E1RJ75</accession>
<sequence>MEPESAFPDLLKYDKNFEELCRKYKVSEMFIFGSAIRSDFDPEKSDIDIMVSFRKMTPAEHADSYFGLLEELEKYFGCNIDLLEKEAVKNPYLKKNIDESGVMVYASA</sequence>
<keyword evidence="2" id="KW-1277">Toxin-antitoxin system</keyword>
<comment type="cofactor">
    <cofactor evidence="1">
        <name>Mg(2+)</name>
        <dbReference type="ChEBI" id="CHEBI:18420"/>
    </cofactor>
</comment>
<reference evidence="14 15" key="1">
    <citation type="journal article" date="2010" name="Stand. Genomic Sci.">
        <title>Complete genome sequence of Methanoplanus petrolearius type strain (SEBR 4847).</title>
        <authorList>
            <person name="Brambilla E."/>
            <person name="Djao O.D."/>
            <person name="Daligault H."/>
            <person name="Lapidus A."/>
            <person name="Lucas S."/>
            <person name="Hammon N."/>
            <person name="Nolan M."/>
            <person name="Tice H."/>
            <person name="Cheng J.F."/>
            <person name="Han C."/>
            <person name="Tapia R."/>
            <person name="Goodwin L."/>
            <person name="Pitluck S."/>
            <person name="Liolios K."/>
            <person name="Ivanova N."/>
            <person name="Mavromatis K."/>
            <person name="Mikhailova N."/>
            <person name="Pati A."/>
            <person name="Chen A."/>
            <person name="Palaniappan K."/>
            <person name="Land M."/>
            <person name="Hauser L."/>
            <person name="Chang Y.J."/>
            <person name="Jeffries C.D."/>
            <person name="Rohde M."/>
            <person name="Spring S."/>
            <person name="Sikorski J."/>
            <person name="Goker M."/>
            <person name="Woyke T."/>
            <person name="Bristow J."/>
            <person name="Eisen J.A."/>
            <person name="Markowitz V."/>
            <person name="Hugenholtz P."/>
            <person name="Kyrpides N.C."/>
            <person name="Klenk H.P."/>
        </authorList>
    </citation>
    <scope>NUCLEOTIDE SEQUENCE [LARGE SCALE GENOMIC DNA]</scope>
    <source>
        <strain evidence="15">DSM 11571 / OCM 486 / SEBR 4847</strain>
    </source>
</reference>
<dbReference type="InterPro" id="IPR043519">
    <property type="entry name" value="NT_sf"/>
</dbReference>
<keyword evidence="5" id="KW-0479">Metal-binding</keyword>
<keyword evidence="15" id="KW-1185">Reference proteome</keyword>
<evidence type="ECO:0000313" key="15">
    <source>
        <dbReference type="Proteomes" id="UP000006565"/>
    </source>
</evidence>
<dbReference type="PANTHER" id="PTHR33571">
    <property type="entry name" value="SSL8005 PROTEIN"/>
    <property type="match status" value="1"/>
</dbReference>
<comment type="similarity">
    <text evidence="10">Belongs to the MntA antitoxin family.</text>
</comment>
<dbReference type="AlphaFoldDB" id="E1RJ75"/>
<evidence type="ECO:0000256" key="12">
    <source>
        <dbReference type="ARBA" id="ARBA00048696"/>
    </source>
</evidence>
<dbReference type="Gene3D" id="3.30.460.10">
    <property type="entry name" value="Beta Polymerase, domain 2"/>
    <property type="match status" value="1"/>
</dbReference>
<comment type="catalytic activity">
    <reaction evidence="12">
        <text>L-tyrosyl-[protein] + ATP = O-(5'-adenylyl)-L-tyrosyl-[protein] + diphosphate</text>
        <dbReference type="Rhea" id="RHEA:54288"/>
        <dbReference type="Rhea" id="RHEA-COMP:10136"/>
        <dbReference type="Rhea" id="RHEA-COMP:13846"/>
        <dbReference type="ChEBI" id="CHEBI:30616"/>
        <dbReference type="ChEBI" id="CHEBI:33019"/>
        <dbReference type="ChEBI" id="CHEBI:46858"/>
        <dbReference type="ChEBI" id="CHEBI:83624"/>
        <dbReference type="EC" id="2.7.7.108"/>
    </reaction>
</comment>
<evidence type="ECO:0000259" key="13">
    <source>
        <dbReference type="Pfam" id="PF01909"/>
    </source>
</evidence>
<evidence type="ECO:0000256" key="2">
    <source>
        <dbReference type="ARBA" id="ARBA00022649"/>
    </source>
</evidence>
<dbReference type="HOGENOM" id="CLU_130257_4_0_2"/>
<dbReference type="STRING" id="679926.Mpet_0822"/>
<dbReference type="GO" id="GO:0046872">
    <property type="term" value="F:metal ion binding"/>
    <property type="evidence" value="ECO:0007669"/>
    <property type="project" value="UniProtKB-KW"/>
</dbReference>
<dbReference type="GO" id="GO:0005524">
    <property type="term" value="F:ATP binding"/>
    <property type="evidence" value="ECO:0007669"/>
    <property type="project" value="UniProtKB-KW"/>
</dbReference>
<keyword evidence="3" id="KW-0808">Transferase</keyword>
<organism evidence="14 15">
    <name type="scientific">Methanolacinia petrolearia (strain DSM 11571 / OCM 486 / SEBR 4847)</name>
    <name type="common">Methanoplanus petrolearius</name>
    <dbReference type="NCBI Taxonomy" id="679926"/>
    <lineage>
        <taxon>Archaea</taxon>
        <taxon>Methanobacteriati</taxon>
        <taxon>Methanobacteriota</taxon>
        <taxon>Stenosarchaea group</taxon>
        <taxon>Methanomicrobia</taxon>
        <taxon>Methanomicrobiales</taxon>
        <taxon>Methanomicrobiaceae</taxon>
        <taxon>Methanolacinia</taxon>
    </lineage>
</organism>
<protein>
    <recommendedName>
        <fullName evidence="9">protein adenylyltransferase</fullName>
        <ecNumber evidence="9">2.7.7.108</ecNumber>
    </recommendedName>
</protein>
<evidence type="ECO:0000256" key="4">
    <source>
        <dbReference type="ARBA" id="ARBA00022695"/>
    </source>
</evidence>
<evidence type="ECO:0000256" key="11">
    <source>
        <dbReference type="ARBA" id="ARBA00047518"/>
    </source>
</evidence>
<dbReference type="Proteomes" id="UP000006565">
    <property type="component" value="Chromosome"/>
</dbReference>
<evidence type="ECO:0000313" key="14">
    <source>
        <dbReference type="EMBL" id="ADN35593.1"/>
    </source>
</evidence>
<dbReference type="EC" id="2.7.7.108" evidence="9"/>
<gene>
    <name evidence="14" type="ordered locus">Mpet_0822</name>
</gene>